<keyword evidence="3" id="KW-1185">Reference proteome</keyword>
<evidence type="ECO:0000313" key="2">
    <source>
        <dbReference type="EMBL" id="KAJ1361393.1"/>
    </source>
</evidence>
<dbReference type="SUPFAM" id="SSF52799">
    <property type="entry name" value="(Phosphotyrosine protein) phosphatases II"/>
    <property type="match status" value="1"/>
</dbReference>
<dbReference type="Pfam" id="PF00102">
    <property type="entry name" value="Y_phosphatase"/>
    <property type="match status" value="1"/>
</dbReference>
<organism evidence="2 3">
    <name type="scientific">Parelaphostrongylus tenuis</name>
    <name type="common">Meningeal worm</name>
    <dbReference type="NCBI Taxonomy" id="148309"/>
    <lineage>
        <taxon>Eukaryota</taxon>
        <taxon>Metazoa</taxon>
        <taxon>Ecdysozoa</taxon>
        <taxon>Nematoda</taxon>
        <taxon>Chromadorea</taxon>
        <taxon>Rhabditida</taxon>
        <taxon>Rhabditina</taxon>
        <taxon>Rhabditomorpha</taxon>
        <taxon>Strongyloidea</taxon>
        <taxon>Metastrongylidae</taxon>
        <taxon>Parelaphostrongylus</taxon>
    </lineage>
</organism>
<accession>A0AAD5QR00</accession>
<gene>
    <name evidence="2" type="ORF">KIN20_020633</name>
</gene>
<dbReference type="GO" id="GO:0004725">
    <property type="term" value="F:protein tyrosine phosphatase activity"/>
    <property type="evidence" value="ECO:0007669"/>
    <property type="project" value="InterPro"/>
</dbReference>
<reference evidence="2" key="1">
    <citation type="submission" date="2021-06" db="EMBL/GenBank/DDBJ databases">
        <title>Parelaphostrongylus tenuis whole genome reference sequence.</title>
        <authorList>
            <person name="Garwood T.J."/>
            <person name="Larsen P.A."/>
            <person name="Fountain-Jones N.M."/>
            <person name="Garbe J.R."/>
            <person name="Macchietto M.G."/>
            <person name="Kania S.A."/>
            <person name="Gerhold R.W."/>
            <person name="Richards J.E."/>
            <person name="Wolf T.M."/>
        </authorList>
    </citation>
    <scope>NUCLEOTIDE SEQUENCE</scope>
    <source>
        <strain evidence="2">MNPRO001-30</strain>
        <tissue evidence="2">Meninges</tissue>
    </source>
</reference>
<sequence length="116" mass="13101">MTICEKSVVKTAEETHEKTQATSIYDEEREAPPVLVHSYYGVSRTAAFVATTMLCKSVWSKLNQVRHNAAREPFQFISSIECALLYAFDIGLLTPNIKQLNDVNKVIQAAYEECQK</sequence>
<dbReference type="Proteomes" id="UP001196413">
    <property type="component" value="Unassembled WGS sequence"/>
</dbReference>
<dbReference type="InterPro" id="IPR000242">
    <property type="entry name" value="PTP_cat"/>
</dbReference>
<dbReference type="Gene3D" id="3.90.190.10">
    <property type="entry name" value="Protein tyrosine phosphatase superfamily"/>
    <property type="match status" value="1"/>
</dbReference>
<feature type="domain" description="Tyrosine-protein phosphatase" evidence="1">
    <location>
        <begin position="8"/>
        <end position="60"/>
    </location>
</feature>
<dbReference type="EMBL" id="JAHQIW010004197">
    <property type="protein sequence ID" value="KAJ1361393.1"/>
    <property type="molecule type" value="Genomic_DNA"/>
</dbReference>
<name>A0AAD5QR00_PARTN</name>
<dbReference type="InterPro" id="IPR029021">
    <property type="entry name" value="Prot-tyrosine_phosphatase-like"/>
</dbReference>
<protein>
    <recommendedName>
        <fullName evidence="1">Tyrosine-protein phosphatase domain-containing protein</fullName>
    </recommendedName>
</protein>
<evidence type="ECO:0000259" key="1">
    <source>
        <dbReference type="Pfam" id="PF00102"/>
    </source>
</evidence>
<proteinExistence type="predicted"/>
<evidence type="ECO:0000313" key="3">
    <source>
        <dbReference type="Proteomes" id="UP001196413"/>
    </source>
</evidence>
<comment type="caution">
    <text evidence="2">The sequence shown here is derived from an EMBL/GenBank/DDBJ whole genome shotgun (WGS) entry which is preliminary data.</text>
</comment>
<dbReference type="AlphaFoldDB" id="A0AAD5QR00"/>